<evidence type="ECO:0000313" key="10">
    <source>
        <dbReference type="Proteomes" id="UP000231602"/>
    </source>
</evidence>
<evidence type="ECO:0000256" key="3">
    <source>
        <dbReference type="ARBA" id="ARBA00022884"/>
    </source>
</evidence>
<sequence>MPNIESAKKAMRGSARKKVQNNKQKNALKITLKQYKKLIAEGKKEDAKNFLSTVYKKLDKTAKKKVIKKNKANRLKSRLSKLVK</sequence>
<dbReference type="Pfam" id="PF01649">
    <property type="entry name" value="Ribosomal_S20p"/>
    <property type="match status" value="1"/>
</dbReference>
<evidence type="ECO:0000256" key="8">
    <source>
        <dbReference type="SAM" id="MobiDB-lite"/>
    </source>
</evidence>
<organism evidence="9 10">
    <name type="scientific">Candidatus Wolfebacteria bacterium CG10_big_fil_rev_8_21_14_0_10_31_9</name>
    <dbReference type="NCBI Taxonomy" id="1975070"/>
    <lineage>
        <taxon>Bacteria</taxon>
        <taxon>Candidatus Wolfeibacteriota</taxon>
    </lineage>
</organism>
<evidence type="ECO:0000256" key="4">
    <source>
        <dbReference type="ARBA" id="ARBA00022980"/>
    </source>
</evidence>
<dbReference type="AlphaFoldDB" id="A0A2H0REN2"/>
<dbReference type="InterPro" id="IPR002583">
    <property type="entry name" value="Ribosomal_bS20"/>
</dbReference>
<accession>A0A2H0REN2</accession>
<evidence type="ECO:0000256" key="5">
    <source>
        <dbReference type="ARBA" id="ARBA00023274"/>
    </source>
</evidence>
<dbReference type="HAMAP" id="MF_00500">
    <property type="entry name" value="Ribosomal_bS20"/>
    <property type="match status" value="1"/>
</dbReference>
<protein>
    <recommendedName>
        <fullName evidence="6">Small ribosomal subunit protein bS20</fullName>
    </recommendedName>
    <alternativeName>
        <fullName evidence="7">30S ribosomal protein S20</fullName>
    </alternativeName>
</protein>
<comment type="similarity">
    <text evidence="1">Belongs to the bacterial ribosomal protein bS20 family.</text>
</comment>
<dbReference type="Gene3D" id="1.20.58.110">
    <property type="entry name" value="Ribosomal protein S20"/>
    <property type="match status" value="1"/>
</dbReference>
<dbReference type="SUPFAM" id="SSF46992">
    <property type="entry name" value="Ribosomal protein S20"/>
    <property type="match status" value="1"/>
</dbReference>
<evidence type="ECO:0000256" key="1">
    <source>
        <dbReference type="ARBA" id="ARBA00007634"/>
    </source>
</evidence>
<keyword evidence="4 9" id="KW-0689">Ribosomal protein</keyword>
<dbReference type="PANTHER" id="PTHR33398:SF1">
    <property type="entry name" value="SMALL RIBOSOMAL SUBUNIT PROTEIN BS20C"/>
    <property type="match status" value="1"/>
</dbReference>
<dbReference type="PANTHER" id="PTHR33398">
    <property type="entry name" value="30S RIBOSOMAL PROTEIN S20"/>
    <property type="match status" value="1"/>
</dbReference>
<dbReference type="InterPro" id="IPR036510">
    <property type="entry name" value="Ribosomal_bS20_sf"/>
</dbReference>
<dbReference type="GO" id="GO:0003735">
    <property type="term" value="F:structural constituent of ribosome"/>
    <property type="evidence" value="ECO:0007669"/>
    <property type="project" value="InterPro"/>
</dbReference>
<comment type="caution">
    <text evidence="9">The sequence shown here is derived from an EMBL/GenBank/DDBJ whole genome shotgun (WGS) entry which is preliminary data.</text>
</comment>
<evidence type="ECO:0000256" key="6">
    <source>
        <dbReference type="ARBA" id="ARBA00035136"/>
    </source>
</evidence>
<dbReference type="EMBL" id="PCXV01000014">
    <property type="protein sequence ID" value="PIR44255.1"/>
    <property type="molecule type" value="Genomic_DNA"/>
</dbReference>
<feature type="region of interest" description="Disordered" evidence="8">
    <location>
        <begin position="1"/>
        <end position="24"/>
    </location>
</feature>
<name>A0A2H0REN2_9BACT</name>
<dbReference type="GO" id="GO:0006412">
    <property type="term" value="P:translation"/>
    <property type="evidence" value="ECO:0007669"/>
    <property type="project" value="InterPro"/>
</dbReference>
<proteinExistence type="inferred from homology"/>
<reference evidence="9 10" key="1">
    <citation type="submission" date="2017-09" db="EMBL/GenBank/DDBJ databases">
        <title>Depth-based differentiation of microbial function through sediment-hosted aquifers and enrichment of novel symbionts in the deep terrestrial subsurface.</title>
        <authorList>
            <person name="Probst A.J."/>
            <person name="Ladd B."/>
            <person name="Jarett J.K."/>
            <person name="Geller-Mcgrath D.E."/>
            <person name="Sieber C.M."/>
            <person name="Emerson J.B."/>
            <person name="Anantharaman K."/>
            <person name="Thomas B.C."/>
            <person name="Malmstrom R."/>
            <person name="Stieglmeier M."/>
            <person name="Klingl A."/>
            <person name="Woyke T."/>
            <person name="Ryan C.M."/>
            <person name="Banfield J.F."/>
        </authorList>
    </citation>
    <scope>NUCLEOTIDE SEQUENCE [LARGE SCALE GENOMIC DNA]</scope>
    <source>
        <strain evidence="9">CG10_big_fil_rev_8_21_14_0_10_31_9</strain>
    </source>
</reference>
<dbReference type="Proteomes" id="UP000231602">
    <property type="component" value="Unassembled WGS sequence"/>
</dbReference>
<dbReference type="GO" id="GO:0015935">
    <property type="term" value="C:small ribosomal subunit"/>
    <property type="evidence" value="ECO:0007669"/>
    <property type="project" value="TreeGrafter"/>
</dbReference>
<evidence type="ECO:0000313" key="9">
    <source>
        <dbReference type="EMBL" id="PIR44255.1"/>
    </source>
</evidence>
<evidence type="ECO:0000256" key="2">
    <source>
        <dbReference type="ARBA" id="ARBA00022730"/>
    </source>
</evidence>
<evidence type="ECO:0000256" key="7">
    <source>
        <dbReference type="ARBA" id="ARBA00035343"/>
    </source>
</evidence>
<feature type="compositionally biased region" description="Basic residues" evidence="8">
    <location>
        <begin position="9"/>
        <end position="20"/>
    </location>
</feature>
<dbReference type="GO" id="GO:0005829">
    <property type="term" value="C:cytosol"/>
    <property type="evidence" value="ECO:0007669"/>
    <property type="project" value="TreeGrafter"/>
</dbReference>
<keyword evidence="2" id="KW-0699">rRNA-binding</keyword>
<dbReference type="NCBIfam" id="TIGR00029">
    <property type="entry name" value="S20"/>
    <property type="match status" value="1"/>
</dbReference>
<feature type="non-terminal residue" evidence="9">
    <location>
        <position position="84"/>
    </location>
</feature>
<gene>
    <name evidence="9" type="primary">rpsT</name>
    <name evidence="9" type="ORF">COV23_00850</name>
</gene>
<keyword evidence="5" id="KW-0687">Ribonucleoprotein</keyword>
<keyword evidence="3" id="KW-0694">RNA-binding</keyword>
<dbReference type="GO" id="GO:0070181">
    <property type="term" value="F:small ribosomal subunit rRNA binding"/>
    <property type="evidence" value="ECO:0007669"/>
    <property type="project" value="TreeGrafter"/>
</dbReference>